<keyword evidence="2" id="KW-0539">Nucleus</keyword>
<dbReference type="InterPro" id="IPR011257">
    <property type="entry name" value="DNA_glycosylase"/>
</dbReference>
<evidence type="ECO:0000256" key="2">
    <source>
        <dbReference type="ARBA" id="ARBA00023242"/>
    </source>
</evidence>
<dbReference type="Gene3D" id="1.10.340.30">
    <property type="entry name" value="Hypothetical protein, domain 2"/>
    <property type="match status" value="1"/>
</dbReference>
<dbReference type="GO" id="GO:0003677">
    <property type="term" value="F:DNA binding"/>
    <property type="evidence" value="ECO:0007669"/>
    <property type="project" value="InterPro"/>
</dbReference>
<evidence type="ECO:0000313" key="3">
    <source>
        <dbReference type="EMBL" id="JAH58235.1"/>
    </source>
</evidence>
<reference evidence="3" key="2">
    <citation type="journal article" date="2015" name="Fish Shellfish Immunol.">
        <title>Early steps in the European eel (Anguilla anguilla)-Vibrio vulnificus interaction in the gills: Role of the RtxA13 toxin.</title>
        <authorList>
            <person name="Callol A."/>
            <person name="Pajuelo D."/>
            <person name="Ebbesson L."/>
            <person name="Teles M."/>
            <person name="MacKenzie S."/>
            <person name="Amaro C."/>
        </authorList>
    </citation>
    <scope>NUCLEOTIDE SEQUENCE</scope>
</reference>
<dbReference type="GO" id="GO:0003824">
    <property type="term" value="F:catalytic activity"/>
    <property type="evidence" value="ECO:0007669"/>
    <property type="project" value="InterPro"/>
</dbReference>
<accession>A0A0E9TZ85</accession>
<protein>
    <submittedName>
        <fullName evidence="3">Uncharacterized protein</fullName>
    </submittedName>
</protein>
<organism evidence="3">
    <name type="scientific">Anguilla anguilla</name>
    <name type="common">European freshwater eel</name>
    <name type="synonym">Muraena anguilla</name>
    <dbReference type="NCBI Taxonomy" id="7936"/>
    <lineage>
        <taxon>Eukaryota</taxon>
        <taxon>Metazoa</taxon>
        <taxon>Chordata</taxon>
        <taxon>Craniata</taxon>
        <taxon>Vertebrata</taxon>
        <taxon>Euteleostomi</taxon>
        <taxon>Actinopterygii</taxon>
        <taxon>Neopterygii</taxon>
        <taxon>Teleostei</taxon>
        <taxon>Anguilliformes</taxon>
        <taxon>Anguillidae</taxon>
        <taxon>Anguilla</taxon>
    </lineage>
</organism>
<comment type="subcellular location">
    <subcellularLocation>
        <location evidence="1">Nucleus</location>
    </subcellularLocation>
</comment>
<name>A0A0E9TZ85_ANGAN</name>
<dbReference type="SUPFAM" id="SSF48150">
    <property type="entry name" value="DNA-glycosylase"/>
    <property type="match status" value="1"/>
</dbReference>
<evidence type="ECO:0000256" key="1">
    <source>
        <dbReference type="ARBA" id="ARBA00004123"/>
    </source>
</evidence>
<reference evidence="3" key="1">
    <citation type="submission" date="2014-11" db="EMBL/GenBank/DDBJ databases">
        <authorList>
            <person name="Amaro Gonzalez C."/>
        </authorList>
    </citation>
    <scope>NUCLEOTIDE SEQUENCE</scope>
</reference>
<sequence length="48" mass="5753">MAIPVLWEFFDRYSSPEVTRQSDWKPIAELLKPLGLNELRDQNHHQVF</sequence>
<proteinExistence type="predicted"/>
<dbReference type="GO" id="GO:0005634">
    <property type="term" value="C:nucleus"/>
    <property type="evidence" value="ECO:0007669"/>
    <property type="project" value="UniProtKB-SubCell"/>
</dbReference>
<dbReference type="PANTHER" id="PTHR15074">
    <property type="entry name" value="METHYL-CPG-BINDING PROTEIN"/>
    <property type="match status" value="1"/>
</dbReference>
<dbReference type="PANTHER" id="PTHR15074:SF7">
    <property type="entry name" value="METHYL-CPG-BINDING DOMAIN PROTEIN 4"/>
    <property type="match status" value="1"/>
</dbReference>
<dbReference type="AlphaFoldDB" id="A0A0E9TZ85"/>
<dbReference type="InterPro" id="IPR045138">
    <property type="entry name" value="MeCP2/MBD4"/>
</dbReference>
<dbReference type="EMBL" id="GBXM01050342">
    <property type="protein sequence ID" value="JAH58235.1"/>
    <property type="molecule type" value="Transcribed_RNA"/>
</dbReference>
<dbReference type="GO" id="GO:0006281">
    <property type="term" value="P:DNA repair"/>
    <property type="evidence" value="ECO:0007669"/>
    <property type="project" value="InterPro"/>
</dbReference>